<dbReference type="SUPFAM" id="SSF52540">
    <property type="entry name" value="P-loop containing nucleoside triphosphate hydrolases"/>
    <property type="match status" value="1"/>
</dbReference>
<dbReference type="Pfam" id="PF02874">
    <property type="entry name" value="ATP-synt_ab_N"/>
    <property type="match status" value="1"/>
</dbReference>
<evidence type="ECO:0000256" key="7">
    <source>
        <dbReference type="ARBA" id="ARBA00022840"/>
    </source>
</evidence>
<protein>
    <recommendedName>
        <fullName evidence="3">H(+)-transporting two-sector ATPase</fullName>
        <ecNumber evidence="3">7.1.2.2</ecNumber>
    </recommendedName>
</protein>
<reference evidence="14 15" key="1">
    <citation type="submission" date="2024-11" db="EMBL/GenBank/DDBJ databases">
        <title>A near-complete genome assembly of Cinchona calisaya.</title>
        <authorList>
            <person name="Lian D.C."/>
            <person name="Zhao X.W."/>
            <person name="Wei L."/>
        </authorList>
    </citation>
    <scope>NUCLEOTIDE SEQUENCE [LARGE SCALE GENOMIC DNA]</scope>
    <source>
        <tissue evidence="14">Nenye</tissue>
    </source>
</reference>
<comment type="caution">
    <text evidence="14">The sequence shown here is derived from an EMBL/GenBank/DDBJ whole genome shotgun (WGS) entry which is preliminary data.</text>
</comment>
<keyword evidence="11" id="KW-0066">ATP synthesis</keyword>
<dbReference type="GO" id="GO:0045259">
    <property type="term" value="C:proton-transporting ATP synthase complex"/>
    <property type="evidence" value="ECO:0007669"/>
    <property type="project" value="UniProtKB-KW"/>
</dbReference>
<comment type="catalytic activity">
    <reaction evidence="12">
        <text>ATP + H2O + 4 H(+)(in) = ADP + phosphate + 5 H(+)(out)</text>
        <dbReference type="Rhea" id="RHEA:57720"/>
        <dbReference type="ChEBI" id="CHEBI:15377"/>
        <dbReference type="ChEBI" id="CHEBI:15378"/>
        <dbReference type="ChEBI" id="CHEBI:30616"/>
        <dbReference type="ChEBI" id="CHEBI:43474"/>
        <dbReference type="ChEBI" id="CHEBI:456216"/>
        <dbReference type="EC" id="7.1.2.2"/>
    </reaction>
</comment>
<evidence type="ECO:0000256" key="12">
    <source>
        <dbReference type="ARBA" id="ARBA00048383"/>
    </source>
</evidence>
<evidence type="ECO:0000256" key="10">
    <source>
        <dbReference type="ARBA" id="ARBA00023196"/>
    </source>
</evidence>
<dbReference type="SUPFAM" id="SSF50615">
    <property type="entry name" value="N-terminal domain of alpha and beta subunits of F1 ATP synthase"/>
    <property type="match status" value="1"/>
</dbReference>
<dbReference type="PANTHER" id="PTHR15184">
    <property type="entry name" value="ATP SYNTHASE"/>
    <property type="match status" value="1"/>
</dbReference>
<dbReference type="PANTHER" id="PTHR15184:SF71">
    <property type="entry name" value="ATP SYNTHASE SUBUNIT BETA, MITOCHONDRIAL"/>
    <property type="match status" value="1"/>
</dbReference>
<sequence length="113" mass="12371">MFEKKTWERIVQIIGPVLDVAFLPGNNRVRDVAMSATDGLTRGMEVIETGAPLRVPVGGTTLGRIFNKLGEPVHNLGPADTRSTSPIHRFTPSFIQLDTKLSIFETGIKVVDL</sequence>
<dbReference type="InterPro" id="IPR050053">
    <property type="entry name" value="ATPase_alpha/beta_chains"/>
</dbReference>
<dbReference type="InterPro" id="IPR027417">
    <property type="entry name" value="P-loop_NTPase"/>
</dbReference>
<dbReference type="GO" id="GO:1902600">
    <property type="term" value="P:proton transmembrane transport"/>
    <property type="evidence" value="ECO:0007669"/>
    <property type="project" value="UniProtKB-KW"/>
</dbReference>
<keyword evidence="5" id="KW-0547">Nucleotide-binding</keyword>
<dbReference type="InterPro" id="IPR036121">
    <property type="entry name" value="ATPase_F1/V1/A1_a/bsu_N_sf"/>
</dbReference>
<proteinExistence type="inferred from homology"/>
<keyword evidence="15" id="KW-1185">Reference proteome</keyword>
<keyword evidence="9" id="KW-0472">Membrane</keyword>
<evidence type="ECO:0000256" key="5">
    <source>
        <dbReference type="ARBA" id="ARBA00022741"/>
    </source>
</evidence>
<keyword evidence="10" id="KW-0139">CF(1)</keyword>
<gene>
    <name evidence="14" type="ORF">ACH5RR_039813</name>
</gene>
<organism evidence="14 15">
    <name type="scientific">Cinchona calisaya</name>
    <dbReference type="NCBI Taxonomy" id="153742"/>
    <lineage>
        <taxon>Eukaryota</taxon>
        <taxon>Viridiplantae</taxon>
        <taxon>Streptophyta</taxon>
        <taxon>Embryophyta</taxon>
        <taxon>Tracheophyta</taxon>
        <taxon>Spermatophyta</taxon>
        <taxon>Magnoliopsida</taxon>
        <taxon>eudicotyledons</taxon>
        <taxon>Gunneridae</taxon>
        <taxon>Pentapetalae</taxon>
        <taxon>asterids</taxon>
        <taxon>lamiids</taxon>
        <taxon>Gentianales</taxon>
        <taxon>Rubiaceae</taxon>
        <taxon>Cinchonoideae</taxon>
        <taxon>Cinchoneae</taxon>
        <taxon>Cinchona</taxon>
    </lineage>
</organism>
<accession>A0ABD2Y1X8</accession>
<evidence type="ECO:0000256" key="4">
    <source>
        <dbReference type="ARBA" id="ARBA00022448"/>
    </source>
</evidence>
<dbReference type="Gene3D" id="3.40.50.300">
    <property type="entry name" value="P-loop containing nucleotide triphosphate hydrolases"/>
    <property type="match status" value="1"/>
</dbReference>
<keyword evidence="7" id="KW-0067">ATP-binding</keyword>
<evidence type="ECO:0000259" key="13">
    <source>
        <dbReference type="Pfam" id="PF02874"/>
    </source>
</evidence>
<evidence type="ECO:0000256" key="9">
    <source>
        <dbReference type="ARBA" id="ARBA00023136"/>
    </source>
</evidence>
<evidence type="ECO:0000256" key="11">
    <source>
        <dbReference type="ARBA" id="ARBA00023310"/>
    </source>
</evidence>
<comment type="similarity">
    <text evidence="2">Belongs to the ATPase alpha/beta chains family.</text>
</comment>
<dbReference type="EC" id="7.1.2.2" evidence="3"/>
<evidence type="ECO:0000256" key="3">
    <source>
        <dbReference type="ARBA" id="ARBA00012473"/>
    </source>
</evidence>
<dbReference type="AlphaFoldDB" id="A0ABD2Y1X8"/>
<evidence type="ECO:0000256" key="8">
    <source>
        <dbReference type="ARBA" id="ARBA00023065"/>
    </source>
</evidence>
<keyword evidence="4" id="KW-0813">Transport</keyword>
<evidence type="ECO:0000313" key="14">
    <source>
        <dbReference type="EMBL" id="KAL3500720.1"/>
    </source>
</evidence>
<evidence type="ECO:0000256" key="6">
    <source>
        <dbReference type="ARBA" id="ARBA00022781"/>
    </source>
</evidence>
<dbReference type="Gene3D" id="2.40.10.170">
    <property type="match status" value="1"/>
</dbReference>
<feature type="domain" description="ATPase F1/V1/A1 complex alpha/beta subunit N-terminal" evidence="13">
    <location>
        <begin position="25"/>
        <end position="50"/>
    </location>
</feature>
<dbReference type="EMBL" id="JBJUIK010000016">
    <property type="protein sequence ID" value="KAL3500720.1"/>
    <property type="molecule type" value="Genomic_DNA"/>
</dbReference>
<dbReference type="GO" id="GO:0006754">
    <property type="term" value="P:ATP biosynthetic process"/>
    <property type="evidence" value="ECO:0007669"/>
    <property type="project" value="UniProtKB-KW"/>
</dbReference>
<dbReference type="InterPro" id="IPR004100">
    <property type="entry name" value="ATPase_F1/V1/A1_a/bsu_N"/>
</dbReference>
<dbReference type="Proteomes" id="UP001630127">
    <property type="component" value="Unassembled WGS sequence"/>
</dbReference>
<dbReference type="GO" id="GO:0005524">
    <property type="term" value="F:ATP binding"/>
    <property type="evidence" value="ECO:0007669"/>
    <property type="project" value="UniProtKB-KW"/>
</dbReference>
<keyword evidence="6" id="KW-0375">Hydrogen ion transport</keyword>
<evidence type="ECO:0000256" key="2">
    <source>
        <dbReference type="ARBA" id="ARBA00008936"/>
    </source>
</evidence>
<evidence type="ECO:0000313" key="15">
    <source>
        <dbReference type="Proteomes" id="UP001630127"/>
    </source>
</evidence>
<evidence type="ECO:0000256" key="1">
    <source>
        <dbReference type="ARBA" id="ARBA00004370"/>
    </source>
</evidence>
<comment type="subcellular location">
    <subcellularLocation>
        <location evidence="1">Membrane</location>
    </subcellularLocation>
</comment>
<name>A0ABD2Y1X8_9GENT</name>
<keyword evidence="8" id="KW-0406">Ion transport</keyword>